<keyword evidence="1" id="KW-0472">Membrane</keyword>
<accession>A0ABW5FNI7</accession>
<reference evidence="3" key="1">
    <citation type="journal article" date="2019" name="Int. J. Syst. Evol. Microbiol.">
        <title>The Global Catalogue of Microorganisms (GCM) 10K type strain sequencing project: providing services to taxonomists for standard genome sequencing and annotation.</title>
        <authorList>
            <consortium name="The Broad Institute Genomics Platform"/>
            <consortium name="The Broad Institute Genome Sequencing Center for Infectious Disease"/>
            <person name="Wu L."/>
            <person name="Ma J."/>
        </authorList>
    </citation>
    <scope>NUCLEOTIDE SEQUENCE [LARGE SCALE GENOMIC DNA]</scope>
    <source>
        <strain evidence="3">CGMCC 4.7645</strain>
    </source>
</reference>
<name>A0ABW5FNI7_9PSEU</name>
<keyword evidence="3" id="KW-1185">Reference proteome</keyword>
<dbReference type="Proteomes" id="UP001597417">
    <property type="component" value="Unassembled WGS sequence"/>
</dbReference>
<keyword evidence="1" id="KW-0812">Transmembrane</keyword>
<dbReference type="EMBL" id="JBHUKR010000006">
    <property type="protein sequence ID" value="MFD2416603.1"/>
    <property type="molecule type" value="Genomic_DNA"/>
</dbReference>
<proteinExistence type="predicted"/>
<evidence type="ECO:0000256" key="1">
    <source>
        <dbReference type="SAM" id="Phobius"/>
    </source>
</evidence>
<gene>
    <name evidence="2" type="ORF">ACFSXZ_09730</name>
</gene>
<protein>
    <recommendedName>
        <fullName evidence="4">Cobalt transporter</fullName>
    </recommendedName>
</protein>
<evidence type="ECO:0008006" key="4">
    <source>
        <dbReference type="Google" id="ProtNLM"/>
    </source>
</evidence>
<evidence type="ECO:0000313" key="3">
    <source>
        <dbReference type="Proteomes" id="UP001597417"/>
    </source>
</evidence>
<organism evidence="2 3">
    <name type="scientific">Amycolatopsis pigmentata</name>
    <dbReference type="NCBI Taxonomy" id="450801"/>
    <lineage>
        <taxon>Bacteria</taxon>
        <taxon>Bacillati</taxon>
        <taxon>Actinomycetota</taxon>
        <taxon>Actinomycetes</taxon>
        <taxon>Pseudonocardiales</taxon>
        <taxon>Pseudonocardiaceae</taxon>
        <taxon>Amycolatopsis</taxon>
    </lineage>
</organism>
<evidence type="ECO:0000313" key="2">
    <source>
        <dbReference type="EMBL" id="MFD2416603.1"/>
    </source>
</evidence>
<dbReference type="RefSeq" id="WP_378263537.1">
    <property type="nucleotide sequence ID" value="NZ_JBHUKR010000006.1"/>
</dbReference>
<sequence length="276" mass="28425">MRNVLRGVALVTVLVVLGGVVVWWATRRPVKPSPGCVVAVVSDAGAMSTDPAAGAFELTPEQAGNAATIAAVGAKMGMPDHAVSVALATALQESRLVNLPGGDRDSAGLFQQRPSQGWGTYAQITDPVAASTAFYRHLSAQAGWTQLSVTQAAQLVQHSAAPQAYAQWEDEARAIAVALTGEAPATLSCHDLTITGPTADLARTADAEWGTGKLSGPHNLARDWAIGSWLVAHAAGLGVDSVTVDGRTWTADSGKWSETSAADGTVALHQATVSRS</sequence>
<comment type="caution">
    <text evidence="2">The sequence shown here is derived from an EMBL/GenBank/DDBJ whole genome shotgun (WGS) entry which is preliminary data.</text>
</comment>
<keyword evidence="1" id="KW-1133">Transmembrane helix</keyword>
<feature type="transmembrane region" description="Helical" evidence="1">
    <location>
        <begin position="7"/>
        <end position="26"/>
    </location>
</feature>